<evidence type="ECO:0000313" key="2">
    <source>
        <dbReference type="EMBL" id="EGZ27691.1"/>
    </source>
</evidence>
<dbReference type="InParanoid" id="G4YGZ0"/>
<name>G4YGZ0_PHYSP</name>
<protein>
    <recommendedName>
        <fullName evidence="1">Fibronectin type-III domain-containing protein</fullName>
    </recommendedName>
</protein>
<dbReference type="SUPFAM" id="SSF141072">
    <property type="entry name" value="CalX-like"/>
    <property type="match status" value="1"/>
</dbReference>
<dbReference type="SMR" id="G4YGZ0"/>
<dbReference type="Pfam" id="PF00041">
    <property type="entry name" value="fn3"/>
    <property type="match status" value="1"/>
</dbReference>
<organism evidence="2 3">
    <name type="scientific">Phytophthora sojae (strain P6497)</name>
    <name type="common">Soybean stem and root rot agent</name>
    <name type="synonym">Phytophthora megasperma f. sp. glycines</name>
    <dbReference type="NCBI Taxonomy" id="1094619"/>
    <lineage>
        <taxon>Eukaryota</taxon>
        <taxon>Sar</taxon>
        <taxon>Stramenopiles</taxon>
        <taxon>Oomycota</taxon>
        <taxon>Peronosporomycetes</taxon>
        <taxon>Peronosporales</taxon>
        <taxon>Peronosporaceae</taxon>
        <taxon>Phytophthora</taxon>
    </lineage>
</organism>
<dbReference type="InterPro" id="IPR036116">
    <property type="entry name" value="FN3_sf"/>
</dbReference>
<accession>G4YGZ0</accession>
<dbReference type="CDD" id="cd00063">
    <property type="entry name" value="FN3"/>
    <property type="match status" value="2"/>
</dbReference>
<feature type="non-terminal residue" evidence="2">
    <location>
        <position position="203"/>
    </location>
</feature>
<reference evidence="2 3" key="1">
    <citation type="journal article" date="2006" name="Science">
        <title>Phytophthora genome sequences uncover evolutionary origins and mechanisms of pathogenesis.</title>
        <authorList>
            <person name="Tyler B.M."/>
            <person name="Tripathy S."/>
            <person name="Zhang X."/>
            <person name="Dehal P."/>
            <person name="Jiang R.H."/>
            <person name="Aerts A."/>
            <person name="Arredondo F.D."/>
            <person name="Baxter L."/>
            <person name="Bensasson D."/>
            <person name="Beynon J.L."/>
            <person name="Chapman J."/>
            <person name="Damasceno C.M."/>
            <person name="Dorrance A.E."/>
            <person name="Dou D."/>
            <person name="Dickerman A.W."/>
            <person name="Dubchak I.L."/>
            <person name="Garbelotto M."/>
            <person name="Gijzen M."/>
            <person name="Gordon S.G."/>
            <person name="Govers F."/>
            <person name="Grunwald N.J."/>
            <person name="Huang W."/>
            <person name="Ivors K.L."/>
            <person name="Jones R.W."/>
            <person name="Kamoun S."/>
            <person name="Krampis K."/>
            <person name="Lamour K.H."/>
            <person name="Lee M.K."/>
            <person name="McDonald W.H."/>
            <person name="Medina M."/>
            <person name="Meijer H.J."/>
            <person name="Nordberg E.K."/>
            <person name="Maclean D.J."/>
            <person name="Ospina-Giraldo M.D."/>
            <person name="Morris P.F."/>
            <person name="Phuntumart V."/>
            <person name="Putnam N.H."/>
            <person name="Rash S."/>
            <person name="Rose J.K."/>
            <person name="Sakihama Y."/>
            <person name="Salamov A.A."/>
            <person name="Savidor A."/>
            <person name="Scheuring C.F."/>
            <person name="Smith B.M."/>
            <person name="Sobral B.W."/>
            <person name="Terry A."/>
            <person name="Torto-Alalibo T.A."/>
            <person name="Win J."/>
            <person name="Xu Z."/>
            <person name="Zhang H."/>
            <person name="Grigoriev I.V."/>
            <person name="Rokhsar D.S."/>
            <person name="Boore J.L."/>
        </authorList>
    </citation>
    <scope>NUCLEOTIDE SEQUENCE [LARGE SCALE GENOMIC DNA]</scope>
    <source>
        <strain evidence="2 3">P6497</strain>
    </source>
</reference>
<dbReference type="SUPFAM" id="SSF49265">
    <property type="entry name" value="Fibronectin type III"/>
    <property type="match status" value="1"/>
</dbReference>
<dbReference type="RefSeq" id="XP_009514966.1">
    <property type="nucleotide sequence ID" value="XM_009516671.1"/>
</dbReference>
<dbReference type="PANTHER" id="PTHR46957:SF3">
    <property type="entry name" value="CYTOKINE RECEPTOR"/>
    <property type="match status" value="1"/>
</dbReference>
<dbReference type="Proteomes" id="UP000002640">
    <property type="component" value="Unassembled WGS sequence"/>
</dbReference>
<dbReference type="GeneID" id="20654678"/>
<dbReference type="GO" id="GO:0016020">
    <property type="term" value="C:membrane"/>
    <property type="evidence" value="ECO:0007669"/>
    <property type="project" value="UniProtKB-SubCell"/>
</dbReference>
<dbReference type="Gene3D" id="2.60.40.10">
    <property type="entry name" value="Immunoglobulins"/>
    <property type="match status" value="2"/>
</dbReference>
<dbReference type="InterPro" id="IPR050713">
    <property type="entry name" value="RTP_Phos/Ushers"/>
</dbReference>
<proteinExistence type="predicted"/>
<dbReference type="PROSITE" id="PS50853">
    <property type="entry name" value="FN3"/>
    <property type="match status" value="2"/>
</dbReference>
<dbReference type="PANTHER" id="PTHR46957">
    <property type="entry name" value="CYTOKINE RECEPTOR"/>
    <property type="match status" value="1"/>
</dbReference>
<sequence length="203" mass="21561">MDRFHLLNPAIVFDEGVVQQYVSVEIVDDDAFEYVPDKITLQFSILDGGALNGEHTTCTLTAADDGDVSLPKQCTNLRKTSVTGGALGLQWTAPLDHGGLKEILDYSVSVTTGNQLVKTQISLTETTVVYGLTQSTTYQIAVQARNSRWTGVASPSLLVATLAATPPTAPMNIHVTSASSSMVTLSWDAPLDDGGSPIVSYTV</sequence>
<dbReference type="InterPro" id="IPR013783">
    <property type="entry name" value="Ig-like_fold"/>
</dbReference>
<feature type="domain" description="Fibronectin type-III" evidence="1">
    <location>
        <begin position="169"/>
        <end position="203"/>
    </location>
</feature>
<evidence type="ECO:0000313" key="3">
    <source>
        <dbReference type="Proteomes" id="UP000002640"/>
    </source>
</evidence>
<gene>
    <name evidence="2" type="ORF">PHYSODRAFT_475949</name>
</gene>
<evidence type="ECO:0000259" key="1">
    <source>
        <dbReference type="PROSITE" id="PS50853"/>
    </source>
</evidence>
<dbReference type="InterPro" id="IPR003961">
    <property type="entry name" value="FN3_dom"/>
</dbReference>
<feature type="domain" description="Fibronectin type-III" evidence="1">
    <location>
        <begin position="73"/>
        <end position="168"/>
    </location>
</feature>
<dbReference type="SMART" id="SM00060">
    <property type="entry name" value="FN3"/>
    <property type="match status" value="1"/>
</dbReference>
<dbReference type="KEGG" id="psoj:PHYSODRAFT_475949"/>
<dbReference type="AlphaFoldDB" id="G4YGZ0"/>
<dbReference type="EMBL" id="JH159151">
    <property type="protein sequence ID" value="EGZ27691.1"/>
    <property type="molecule type" value="Genomic_DNA"/>
</dbReference>
<keyword evidence="3" id="KW-1185">Reference proteome</keyword>
<dbReference type="InterPro" id="IPR038081">
    <property type="entry name" value="CalX-like_sf"/>
</dbReference>